<organism evidence="1 2">
    <name type="scientific">Parelaphostrongylus tenuis</name>
    <name type="common">Meningeal worm</name>
    <dbReference type="NCBI Taxonomy" id="148309"/>
    <lineage>
        <taxon>Eukaryota</taxon>
        <taxon>Metazoa</taxon>
        <taxon>Ecdysozoa</taxon>
        <taxon>Nematoda</taxon>
        <taxon>Chromadorea</taxon>
        <taxon>Rhabditida</taxon>
        <taxon>Rhabditina</taxon>
        <taxon>Rhabditomorpha</taxon>
        <taxon>Strongyloidea</taxon>
        <taxon>Metastrongylidae</taxon>
        <taxon>Parelaphostrongylus</taxon>
    </lineage>
</organism>
<evidence type="ECO:0000313" key="2">
    <source>
        <dbReference type="Proteomes" id="UP001196413"/>
    </source>
</evidence>
<evidence type="ECO:0000313" key="1">
    <source>
        <dbReference type="EMBL" id="KAJ1353276.1"/>
    </source>
</evidence>
<keyword evidence="2" id="KW-1185">Reference proteome</keyword>
<dbReference type="AlphaFoldDB" id="A0AAD5QNP1"/>
<sequence length="62" mass="6654">MAAVCARRCGSTSHCYFSGRGPWDPGDKKVMRSNANSPLEDAITAATVLSSWLSPFSYLSTP</sequence>
<name>A0AAD5QNP1_PARTN</name>
<reference evidence="1" key="1">
    <citation type="submission" date="2021-06" db="EMBL/GenBank/DDBJ databases">
        <title>Parelaphostrongylus tenuis whole genome reference sequence.</title>
        <authorList>
            <person name="Garwood T.J."/>
            <person name="Larsen P.A."/>
            <person name="Fountain-Jones N.M."/>
            <person name="Garbe J.R."/>
            <person name="Macchietto M.G."/>
            <person name="Kania S.A."/>
            <person name="Gerhold R.W."/>
            <person name="Richards J.E."/>
            <person name="Wolf T.M."/>
        </authorList>
    </citation>
    <scope>NUCLEOTIDE SEQUENCE</scope>
    <source>
        <strain evidence="1">MNPRO001-30</strain>
        <tissue evidence="1">Meninges</tissue>
    </source>
</reference>
<dbReference type="Proteomes" id="UP001196413">
    <property type="component" value="Unassembled WGS sequence"/>
</dbReference>
<protein>
    <submittedName>
        <fullName evidence="1">Uncharacterized protein</fullName>
    </submittedName>
</protein>
<dbReference type="EMBL" id="JAHQIW010001657">
    <property type="protein sequence ID" value="KAJ1353276.1"/>
    <property type="molecule type" value="Genomic_DNA"/>
</dbReference>
<accession>A0AAD5QNP1</accession>
<proteinExistence type="predicted"/>
<gene>
    <name evidence="1" type="ORF">KIN20_009875</name>
</gene>
<comment type="caution">
    <text evidence="1">The sequence shown here is derived from an EMBL/GenBank/DDBJ whole genome shotgun (WGS) entry which is preliminary data.</text>
</comment>